<feature type="region of interest" description="Disordered" evidence="5">
    <location>
        <begin position="1002"/>
        <end position="1050"/>
    </location>
</feature>
<dbReference type="Pfam" id="PF02207">
    <property type="entry name" value="zf-UBR"/>
    <property type="match status" value="1"/>
</dbReference>
<dbReference type="EMBL" id="AGBW02009197">
    <property type="protein sequence ID" value="OWR51410.1"/>
    <property type="molecule type" value="Genomic_DNA"/>
</dbReference>
<evidence type="ECO:0000259" key="6">
    <source>
        <dbReference type="PROSITE" id="PS51157"/>
    </source>
</evidence>
<protein>
    <submittedName>
        <fullName evidence="7">Purity of essence</fullName>
    </submittedName>
</protein>
<evidence type="ECO:0000256" key="2">
    <source>
        <dbReference type="ARBA" id="ARBA00022771"/>
    </source>
</evidence>
<reference evidence="7 8" key="1">
    <citation type="journal article" date="2011" name="Cell">
        <title>The monarch butterfly genome yields insights into long-distance migration.</title>
        <authorList>
            <person name="Zhan S."/>
            <person name="Merlin C."/>
            <person name="Boore J.L."/>
            <person name="Reppert S.M."/>
        </authorList>
    </citation>
    <scope>NUCLEOTIDE SEQUENCE [LARGE SCALE GENOMIC DNA]</scope>
    <source>
        <strain evidence="7">F-2</strain>
    </source>
</reference>
<dbReference type="InterPro" id="IPR047509">
    <property type="entry name" value="UBR4-like_UBR-box"/>
</dbReference>
<feature type="compositionally biased region" description="Polar residues" evidence="5">
    <location>
        <begin position="1011"/>
        <end position="1026"/>
    </location>
</feature>
<dbReference type="InterPro" id="IPR045189">
    <property type="entry name" value="UBR4-like"/>
</dbReference>
<dbReference type="CDD" id="cd19680">
    <property type="entry name" value="UBR-box_UBR4"/>
    <property type="match status" value="1"/>
</dbReference>
<keyword evidence="3" id="KW-0862">Zinc</keyword>
<feature type="region of interest" description="Disordered" evidence="5">
    <location>
        <begin position="1092"/>
        <end position="1140"/>
    </location>
</feature>
<feature type="region of interest" description="Disordered" evidence="5">
    <location>
        <begin position="171"/>
        <end position="201"/>
    </location>
</feature>
<evidence type="ECO:0000256" key="3">
    <source>
        <dbReference type="ARBA" id="ARBA00022833"/>
    </source>
</evidence>
<feature type="compositionally biased region" description="Low complexity" evidence="5">
    <location>
        <begin position="1110"/>
        <end position="1131"/>
    </location>
</feature>
<dbReference type="InParanoid" id="A0A212FCF6"/>
<dbReference type="AlphaFoldDB" id="A0A212FCF6"/>
<evidence type="ECO:0000313" key="8">
    <source>
        <dbReference type="Proteomes" id="UP000007151"/>
    </source>
</evidence>
<dbReference type="eggNOG" id="KOG1776">
    <property type="taxonomic scope" value="Eukaryota"/>
</dbReference>
<evidence type="ECO:0000256" key="5">
    <source>
        <dbReference type="SAM" id="MobiDB-lite"/>
    </source>
</evidence>
<sequence>VDNLSSAEVLEKLEEGQIDASLTPQIESACVLLSYVADALHAIGTSQPHTWRSVSPTWESPSDLGFDFDYTDEQQDDDDTSADDSDEEAMLQYKLCTFTVTQREFMNQHWYHCHTCKMVDGVGVCTVCARVCHRNHDVSYAKFGNFFCDCGAKPDSSCQALVKRSVTLGGARGAAGGSEDTPPAPSIRRRPSSPTPPALLAPPRRPLLAHYIHGCRQFLLSYGGWTSCLERARRLLSVLAGPVRAACERGAAVGAHGRAQRALAQLHLGEKRFTNTDSLMLPTLGSQEGAFENVRMSYTGENGQTIRQLMSAHKLRRVAMCCLASPHGRRQHLAVSHEKGKITVLQLSALLKQSDFSKHKLTLPRLSSAPIPFTVLSLSGNACNEDLLAVCGLKECHVLTFNSGGLTRYESFVENSTNLHVAGGARVNTGATSQYLVGVDLLPTTRQRRGSRPTLLLRHTATVELVEDHTLQHEHPVHIQQLLGTKQPPDMGNTVTPAKAKITDMVAVRHWCGGGEQRSTLILLCEDGSLRMYAASNDHTGYWLSSAIQPVHAPRRRPRLLTHHKGKAQQAATKSNSNGTPQFPIDFFEHCVALSDIEFGGNDLLQVYNTAQIKHRLNTTGLYVVSTKMSGFTMEVNNSDPNMVICGIRVLLGSQDAGRTPSYIEVYGRSIQTIVVRMRWFDIPLTREESLQSDKKLLINFGPSQEPDGVTMVDSVKVYGKNKEQFGWPEENEDPSACSSSSKVAQETETNSGAWKPSPLERLACAALETLELGATAPVSTGAAAGAEAGAEAARRLLCAPASPHLQARAQCLLRAVYQTQYHQFKDQSILRYVCTSLRELRDTPDARNVDPEAYFRLVLLARGVAVARPQHLVKFSAPTPPKPANGDWSTLWKGDSQDDTEREPHLCALLISVLWKLAACRNRAGGPPGILSYGLRHSEHTLHALADTIHAFQLHADSDCIDFGNEIYISLLLAEDQSISFGTKAALMRVLRPRIKRRRVYIPSPPNTPGAGSSVTTAQPTSSITEAAVSESELSANRDEQQENQYMDVDDSLEPMVLLAPDGGRFRIFIICSFPNCIGSPDCFSCLPPGRSDDEGSTAATDGSTLRTSPAEAGGSAASDSGGSAADSIGGVSGRSSAYGEVSAPAAMPCAAMEPAAMPG</sequence>
<feature type="domain" description="UBR-type" evidence="6">
    <location>
        <begin position="94"/>
        <end position="163"/>
    </location>
</feature>
<keyword evidence="8" id="KW-1185">Reference proteome</keyword>
<dbReference type="GO" id="GO:0008270">
    <property type="term" value="F:zinc ion binding"/>
    <property type="evidence" value="ECO:0007669"/>
    <property type="project" value="UniProtKB-KW"/>
</dbReference>
<keyword evidence="2" id="KW-0863">Zinc-finger</keyword>
<evidence type="ECO:0000256" key="4">
    <source>
        <dbReference type="PROSITE-ProRule" id="PRU00508"/>
    </source>
</evidence>
<dbReference type="STRING" id="278856.A0A212FCF6"/>
<accession>A0A212FCF6</accession>
<feature type="non-terminal residue" evidence="7">
    <location>
        <position position="1"/>
    </location>
</feature>
<dbReference type="PROSITE" id="PS51157">
    <property type="entry name" value="ZF_UBR"/>
    <property type="match status" value="1"/>
</dbReference>
<evidence type="ECO:0000256" key="1">
    <source>
        <dbReference type="ARBA" id="ARBA00022723"/>
    </source>
</evidence>
<evidence type="ECO:0000313" key="7">
    <source>
        <dbReference type="EMBL" id="OWR51410.1"/>
    </source>
</evidence>
<dbReference type="InterPro" id="IPR003126">
    <property type="entry name" value="Znf_UBR"/>
</dbReference>
<name>A0A212FCF6_DANPL</name>
<dbReference type="PANTHER" id="PTHR21725">
    <property type="entry name" value="E3 UBIQUITIN-PROTEIN LIGASE UBR4"/>
    <property type="match status" value="1"/>
</dbReference>
<dbReference type="SMART" id="SM00396">
    <property type="entry name" value="ZnF_UBR1"/>
    <property type="match status" value="1"/>
</dbReference>
<organism evidence="7 8">
    <name type="scientific">Danaus plexippus plexippus</name>
    <dbReference type="NCBI Taxonomy" id="278856"/>
    <lineage>
        <taxon>Eukaryota</taxon>
        <taxon>Metazoa</taxon>
        <taxon>Ecdysozoa</taxon>
        <taxon>Arthropoda</taxon>
        <taxon>Hexapoda</taxon>
        <taxon>Insecta</taxon>
        <taxon>Pterygota</taxon>
        <taxon>Neoptera</taxon>
        <taxon>Endopterygota</taxon>
        <taxon>Lepidoptera</taxon>
        <taxon>Glossata</taxon>
        <taxon>Ditrysia</taxon>
        <taxon>Papilionoidea</taxon>
        <taxon>Nymphalidae</taxon>
        <taxon>Danainae</taxon>
        <taxon>Danaini</taxon>
        <taxon>Danaina</taxon>
        <taxon>Danaus</taxon>
        <taxon>Danaus</taxon>
    </lineage>
</organism>
<proteinExistence type="predicted"/>
<dbReference type="KEGG" id="dpl:KGM_213146B"/>
<feature type="zinc finger region" description="UBR-type" evidence="4">
    <location>
        <begin position="94"/>
        <end position="163"/>
    </location>
</feature>
<comment type="caution">
    <text evidence="7">The sequence shown here is derived from an EMBL/GenBank/DDBJ whole genome shotgun (WGS) entry which is preliminary data.</text>
</comment>
<gene>
    <name evidence="7" type="ORF">KGM_213146B</name>
</gene>
<dbReference type="PANTHER" id="PTHR21725:SF1">
    <property type="entry name" value="E3 UBIQUITIN-PROTEIN LIGASE UBR4"/>
    <property type="match status" value="1"/>
</dbReference>
<keyword evidence="1" id="KW-0479">Metal-binding</keyword>
<dbReference type="Proteomes" id="UP000007151">
    <property type="component" value="Unassembled WGS sequence"/>
</dbReference>
<feature type="compositionally biased region" description="Polar residues" evidence="5">
    <location>
        <begin position="1099"/>
        <end position="1109"/>
    </location>
</feature>